<protein>
    <submittedName>
        <fullName evidence="2">Uncharacterized protein</fullName>
    </submittedName>
</protein>
<sequence>MEAFMRLTPPTQYVFYASVVLGVAALVLYGLGVLGLMDAAHHFAFWTAIVAWLGLIVGVAARGI</sequence>
<keyword evidence="1" id="KW-0472">Membrane</keyword>
<feature type="transmembrane region" description="Helical" evidence="1">
    <location>
        <begin position="43"/>
        <end position="61"/>
    </location>
</feature>
<comment type="caution">
    <text evidence="2">The sequence shown here is derived from an EMBL/GenBank/DDBJ whole genome shotgun (WGS) entry which is preliminary data.</text>
</comment>
<name>A0A1E3W9G8_9HYPH</name>
<accession>A0A1E3W9G8</accession>
<proteinExistence type="predicted"/>
<dbReference type="Proteomes" id="UP000095042">
    <property type="component" value="Unassembled WGS sequence"/>
</dbReference>
<evidence type="ECO:0000313" key="2">
    <source>
        <dbReference type="EMBL" id="ODS02468.1"/>
    </source>
</evidence>
<evidence type="ECO:0000313" key="3">
    <source>
        <dbReference type="Proteomes" id="UP000095042"/>
    </source>
</evidence>
<keyword evidence="3" id="KW-1185">Reference proteome</keyword>
<keyword evidence="1" id="KW-0812">Transmembrane</keyword>
<reference evidence="2 3" key="1">
    <citation type="journal article" date="2016" name="Environ. Microbiol.">
        <title>New Methyloceanibacter diversity from North Sea sediments includes methanotroph containing solely the soluble methane monooxygenase.</title>
        <authorList>
            <person name="Vekeman B."/>
            <person name="Kerckhof F.M."/>
            <person name="Cremers G."/>
            <person name="de Vos P."/>
            <person name="Vandamme P."/>
            <person name="Boon N."/>
            <person name="Op den Camp H.J."/>
            <person name="Heylen K."/>
        </authorList>
    </citation>
    <scope>NUCLEOTIDE SEQUENCE [LARGE SCALE GENOMIC DNA]</scope>
    <source>
        <strain evidence="2 3">R-67177</strain>
    </source>
</reference>
<dbReference type="EMBL" id="LPWD01000301">
    <property type="protein sequence ID" value="ODS02468.1"/>
    <property type="molecule type" value="Genomic_DNA"/>
</dbReference>
<keyword evidence="1" id="KW-1133">Transmembrane helix</keyword>
<evidence type="ECO:0000256" key="1">
    <source>
        <dbReference type="SAM" id="Phobius"/>
    </source>
</evidence>
<feature type="transmembrane region" description="Helical" evidence="1">
    <location>
        <begin position="13"/>
        <end position="37"/>
    </location>
</feature>
<gene>
    <name evidence="2" type="ORF">AUC71_01690</name>
</gene>
<dbReference type="AlphaFoldDB" id="A0A1E3W9G8"/>
<organism evidence="2 3">
    <name type="scientific">Methyloceanibacter marginalis</name>
    <dbReference type="NCBI Taxonomy" id="1774971"/>
    <lineage>
        <taxon>Bacteria</taxon>
        <taxon>Pseudomonadati</taxon>
        <taxon>Pseudomonadota</taxon>
        <taxon>Alphaproteobacteria</taxon>
        <taxon>Hyphomicrobiales</taxon>
        <taxon>Hyphomicrobiaceae</taxon>
        <taxon>Methyloceanibacter</taxon>
    </lineage>
</organism>